<dbReference type="Pfam" id="PF13577">
    <property type="entry name" value="SnoaL_4"/>
    <property type="match status" value="1"/>
</dbReference>
<proteinExistence type="predicted"/>
<dbReference type="Gene3D" id="3.10.450.50">
    <property type="match status" value="1"/>
</dbReference>
<sequence>MFTVDVAYDVTDLGGGVLEGTAACAEAGRAPGDANPVGHHVTNIVPTEGGEGDEGGEGEVRALSKGLGLGSDGTCASVTYDDVVVRVGGRWRISRRTVTARRTPLVA</sequence>
<evidence type="ECO:0000259" key="2">
    <source>
        <dbReference type="Pfam" id="PF13577"/>
    </source>
</evidence>
<evidence type="ECO:0000313" key="4">
    <source>
        <dbReference type="Proteomes" id="UP000627838"/>
    </source>
</evidence>
<dbReference type="SUPFAM" id="SSF54427">
    <property type="entry name" value="NTF2-like"/>
    <property type="match status" value="1"/>
</dbReference>
<keyword evidence="4" id="KW-1185">Reference proteome</keyword>
<protein>
    <recommendedName>
        <fullName evidence="2">SnoaL-like domain-containing protein</fullName>
    </recommendedName>
</protein>
<reference evidence="3 4" key="1">
    <citation type="submission" date="2020-10" db="EMBL/GenBank/DDBJ databases">
        <title>Sequencing the genomes of 1000 actinobacteria strains.</title>
        <authorList>
            <person name="Klenk H.-P."/>
        </authorList>
    </citation>
    <scope>NUCLEOTIDE SEQUENCE [LARGE SCALE GENOMIC DNA]</scope>
    <source>
        <strain evidence="3 4">DSM 46744</strain>
    </source>
</reference>
<dbReference type="Proteomes" id="UP000627838">
    <property type="component" value="Unassembled WGS sequence"/>
</dbReference>
<comment type="caution">
    <text evidence="3">The sequence shown here is derived from an EMBL/GenBank/DDBJ whole genome shotgun (WGS) entry which is preliminary data.</text>
</comment>
<organism evidence="3 4">
    <name type="scientific">Actinomadura algeriensis</name>
    <dbReference type="NCBI Taxonomy" id="1679523"/>
    <lineage>
        <taxon>Bacteria</taxon>
        <taxon>Bacillati</taxon>
        <taxon>Actinomycetota</taxon>
        <taxon>Actinomycetes</taxon>
        <taxon>Streptosporangiales</taxon>
        <taxon>Thermomonosporaceae</taxon>
        <taxon>Actinomadura</taxon>
    </lineage>
</organism>
<accession>A0ABR9K2W7</accession>
<dbReference type="EMBL" id="JADBDZ010000001">
    <property type="protein sequence ID" value="MBE1537162.1"/>
    <property type="molecule type" value="Genomic_DNA"/>
</dbReference>
<name>A0ABR9K2W7_9ACTN</name>
<feature type="region of interest" description="Disordered" evidence="1">
    <location>
        <begin position="29"/>
        <end position="59"/>
    </location>
</feature>
<dbReference type="InterPro" id="IPR032710">
    <property type="entry name" value="NTF2-like_dom_sf"/>
</dbReference>
<evidence type="ECO:0000313" key="3">
    <source>
        <dbReference type="EMBL" id="MBE1537162.1"/>
    </source>
</evidence>
<gene>
    <name evidence="3" type="ORF">H4W34_006995</name>
</gene>
<evidence type="ECO:0000256" key="1">
    <source>
        <dbReference type="SAM" id="MobiDB-lite"/>
    </source>
</evidence>
<feature type="domain" description="SnoaL-like" evidence="2">
    <location>
        <begin position="1"/>
        <end position="97"/>
    </location>
</feature>
<dbReference type="InterPro" id="IPR037401">
    <property type="entry name" value="SnoaL-like"/>
</dbReference>